<sequence length="152" mass="16770">MADDPDPLTPTIRPATPADLDFIIALDRDMTGIEKPEYWRGIYDRFGKGSEGCILVAYTDDRFVGFIVGEVRAWEFGSPPCGWVFALGVPADLRVQGVGTALFEGLCDRFRAAGVKTIRTMLARDARLLMSFFRSQGMMGGPFIQLEKELAG</sequence>
<dbReference type="InterPro" id="IPR000182">
    <property type="entry name" value="GNAT_dom"/>
</dbReference>
<dbReference type="Pfam" id="PF00583">
    <property type="entry name" value="Acetyltransf_1"/>
    <property type="match status" value="1"/>
</dbReference>
<dbReference type="STRING" id="69960.SAMN05421720_102314"/>
<name>A0A1G6ZAD0_9PROT</name>
<dbReference type="PROSITE" id="PS51186">
    <property type="entry name" value="GNAT"/>
    <property type="match status" value="1"/>
</dbReference>
<dbReference type="GO" id="GO:0005840">
    <property type="term" value="C:ribosome"/>
    <property type="evidence" value="ECO:0007669"/>
    <property type="project" value="UniProtKB-KW"/>
</dbReference>
<keyword evidence="2" id="KW-0687">Ribonucleoprotein</keyword>
<organism evidence="2 3">
    <name type="scientific">Rhodospira trueperi</name>
    <dbReference type="NCBI Taxonomy" id="69960"/>
    <lineage>
        <taxon>Bacteria</taxon>
        <taxon>Pseudomonadati</taxon>
        <taxon>Pseudomonadota</taxon>
        <taxon>Alphaproteobacteria</taxon>
        <taxon>Rhodospirillales</taxon>
        <taxon>Rhodospirillaceae</taxon>
        <taxon>Rhodospira</taxon>
    </lineage>
</organism>
<dbReference type="Gene3D" id="3.40.630.30">
    <property type="match status" value="1"/>
</dbReference>
<feature type="domain" description="N-acetyltransferase" evidence="1">
    <location>
        <begin position="10"/>
        <end position="152"/>
    </location>
</feature>
<keyword evidence="2" id="KW-0689">Ribosomal protein</keyword>
<keyword evidence="3" id="KW-1185">Reference proteome</keyword>
<protein>
    <submittedName>
        <fullName evidence="2">Ribosomal protein S18 acetylase RimI</fullName>
    </submittedName>
</protein>
<evidence type="ECO:0000313" key="2">
    <source>
        <dbReference type="EMBL" id="SDD99704.1"/>
    </source>
</evidence>
<dbReference type="GO" id="GO:0016747">
    <property type="term" value="F:acyltransferase activity, transferring groups other than amino-acyl groups"/>
    <property type="evidence" value="ECO:0007669"/>
    <property type="project" value="InterPro"/>
</dbReference>
<dbReference type="CDD" id="cd04301">
    <property type="entry name" value="NAT_SF"/>
    <property type="match status" value="1"/>
</dbReference>
<proteinExistence type="predicted"/>
<dbReference type="RefSeq" id="WP_245699082.1">
    <property type="nucleotide sequence ID" value="NZ_FNAP01000002.1"/>
</dbReference>
<accession>A0A1G6ZAD0</accession>
<reference evidence="2 3" key="1">
    <citation type="submission" date="2016-10" db="EMBL/GenBank/DDBJ databases">
        <authorList>
            <person name="de Groot N.N."/>
        </authorList>
    </citation>
    <scope>NUCLEOTIDE SEQUENCE [LARGE SCALE GENOMIC DNA]</scope>
    <source>
        <strain evidence="2 3">ATCC 700224</strain>
    </source>
</reference>
<dbReference type="EMBL" id="FNAP01000002">
    <property type="protein sequence ID" value="SDD99704.1"/>
    <property type="molecule type" value="Genomic_DNA"/>
</dbReference>
<dbReference type="Proteomes" id="UP000199412">
    <property type="component" value="Unassembled WGS sequence"/>
</dbReference>
<dbReference type="SUPFAM" id="SSF55729">
    <property type="entry name" value="Acyl-CoA N-acyltransferases (Nat)"/>
    <property type="match status" value="1"/>
</dbReference>
<gene>
    <name evidence="2" type="ORF">SAMN05421720_102314</name>
</gene>
<evidence type="ECO:0000313" key="3">
    <source>
        <dbReference type="Proteomes" id="UP000199412"/>
    </source>
</evidence>
<evidence type="ECO:0000259" key="1">
    <source>
        <dbReference type="PROSITE" id="PS51186"/>
    </source>
</evidence>
<dbReference type="InterPro" id="IPR016181">
    <property type="entry name" value="Acyl_CoA_acyltransferase"/>
</dbReference>
<dbReference type="AlphaFoldDB" id="A0A1G6ZAD0"/>